<dbReference type="PANTHER" id="PTHR33463:SF220">
    <property type="entry name" value="NB-ARC DOMAIN-CONTAINING PROTEIN"/>
    <property type="match status" value="1"/>
</dbReference>
<protein>
    <submittedName>
        <fullName evidence="3">(thale cress) hypothetical protein</fullName>
    </submittedName>
</protein>
<gene>
    <name evidence="3" type="ORF">AT9943_LOCUS4437</name>
</gene>
<name>A0A7G2DZG9_ARATH</name>
<evidence type="ECO:0000259" key="2">
    <source>
        <dbReference type="Pfam" id="PF23247"/>
    </source>
</evidence>
<proteinExistence type="predicted"/>
<accession>A0A7G2DZG9</accession>
<keyword evidence="1" id="KW-0611">Plant defense</keyword>
<dbReference type="AlphaFoldDB" id="A0A7G2DZG9"/>
<reference evidence="3 4" key="1">
    <citation type="submission" date="2020-09" db="EMBL/GenBank/DDBJ databases">
        <authorList>
            <person name="Ashkenazy H."/>
        </authorList>
    </citation>
    <scope>NUCLEOTIDE SEQUENCE [LARGE SCALE GENOMIC DNA]</scope>
    <source>
        <strain evidence="4">cv. Cdm-0</strain>
    </source>
</reference>
<feature type="domain" description="Disease resistance protein At4g27190-like leucine-rich repeats" evidence="2">
    <location>
        <begin position="18"/>
        <end position="114"/>
    </location>
</feature>
<evidence type="ECO:0000313" key="3">
    <source>
        <dbReference type="EMBL" id="CAD5316099.1"/>
    </source>
</evidence>
<dbReference type="InterPro" id="IPR050905">
    <property type="entry name" value="Plant_NBS-LRR"/>
</dbReference>
<dbReference type="InterPro" id="IPR057135">
    <property type="entry name" value="At4g27190-like_LRR"/>
</dbReference>
<evidence type="ECO:0000313" key="4">
    <source>
        <dbReference type="Proteomes" id="UP000516314"/>
    </source>
</evidence>
<dbReference type="PANTHER" id="PTHR33463">
    <property type="entry name" value="NB-ARC DOMAIN-CONTAINING PROTEIN-RELATED"/>
    <property type="match status" value="1"/>
</dbReference>
<dbReference type="InterPro" id="IPR032675">
    <property type="entry name" value="LRR_dom_sf"/>
</dbReference>
<dbReference type="SUPFAM" id="SSF52047">
    <property type="entry name" value="RNI-like"/>
    <property type="match status" value="1"/>
</dbReference>
<dbReference type="Gene3D" id="3.80.10.10">
    <property type="entry name" value="Ribonuclease Inhibitor"/>
    <property type="match status" value="1"/>
</dbReference>
<evidence type="ECO:0000256" key="1">
    <source>
        <dbReference type="ARBA" id="ARBA00022821"/>
    </source>
</evidence>
<dbReference type="EMBL" id="LR881466">
    <property type="protein sequence ID" value="CAD5316099.1"/>
    <property type="molecule type" value="Genomic_DNA"/>
</dbReference>
<dbReference type="Proteomes" id="UP000516314">
    <property type="component" value="Chromosome 1"/>
</dbReference>
<organism evidence="3 4">
    <name type="scientific">Arabidopsis thaliana</name>
    <name type="common">Mouse-ear cress</name>
    <dbReference type="NCBI Taxonomy" id="3702"/>
    <lineage>
        <taxon>Eukaryota</taxon>
        <taxon>Viridiplantae</taxon>
        <taxon>Streptophyta</taxon>
        <taxon>Embryophyta</taxon>
        <taxon>Tracheophyta</taxon>
        <taxon>Spermatophyta</taxon>
        <taxon>Magnoliopsida</taxon>
        <taxon>eudicotyledons</taxon>
        <taxon>Gunneridae</taxon>
        <taxon>Pentapetalae</taxon>
        <taxon>rosids</taxon>
        <taxon>malvids</taxon>
        <taxon>Brassicales</taxon>
        <taxon>Brassicaceae</taxon>
        <taxon>Camelineae</taxon>
        <taxon>Arabidopsis</taxon>
    </lineage>
</organism>
<dbReference type="Pfam" id="PF23247">
    <property type="entry name" value="LRR_RPS2"/>
    <property type="match status" value="1"/>
</dbReference>
<sequence length="159" mass="18208">MCCSISEIKMGGICNFLSLVDVNISNCEGLRELTFLIFAPRLRSLSVVYAEDLEDIINQEKACEGEKSGIVPFPELKYLRLGDLPKLKNIYRRPLPFLCLEKITIEECPNLRKLPLDSRSGKQGKNGCTICYKDSRWFEGVKWADEATEKRFLPLCRRV</sequence>